<keyword evidence="6 8" id="KW-0472">Membrane</keyword>
<dbReference type="Pfam" id="PF00909">
    <property type="entry name" value="Ammonium_transp"/>
    <property type="match status" value="1"/>
</dbReference>
<keyword evidence="4 8" id="KW-0812">Transmembrane</keyword>
<dbReference type="EMBL" id="BFEA01000421">
    <property type="protein sequence ID" value="GBG82872.1"/>
    <property type="molecule type" value="Genomic_DNA"/>
</dbReference>
<feature type="transmembrane region" description="Helical" evidence="8">
    <location>
        <begin position="292"/>
        <end position="312"/>
    </location>
</feature>
<gene>
    <name evidence="11" type="primary">AMT1:5</name>
    <name evidence="11" type="ORF">CBR_g36398</name>
</gene>
<dbReference type="SUPFAM" id="SSF111352">
    <property type="entry name" value="Ammonium transporter"/>
    <property type="match status" value="1"/>
</dbReference>
<evidence type="ECO:0000256" key="1">
    <source>
        <dbReference type="ARBA" id="ARBA00004141"/>
    </source>
</evidence>
<evidence type="ECO:0000313" key="12">
    <source>
        <dbReference type="Proteomes" id="UP000265515"/>
    </source>
</evidence>
<dbReference type="InterPro" id="IPR018047">
    <property type="entry name" value="Ammonium_transpt_CS"/>
</dbReference>
<feature type="transmembrane region" description="Helical" evidence="8">
    <location>
        <begin position="324"/>
        <end position="342"/>
    </location>
</feature>
<dbReference type="OrthoDB" id="534912at2759"/>
<feature type="transmembrane region" description="Helical" evidence="8">
    <location>
        <begin position="370"/>
        <end position="395"/>
    </location>
</feature>
<dbReference type="Proteomes" id="UP000265515">
    <property type="component" value="Unassembled WGS sequence"/>
</dbReference>
<dbReference type="STRING" id="69332.A0A388LKW9"/>
<comment type="similarity">
    <text evidence="2 8">Belongs to the ammonia transporter channel (TC 1.A.11.2) family.</text>
</comment>
<name>A0A388LKW9_CHABU</name>
<feature type="transmembrane region" description="Helical" evidence="8">
    <location>
        <begin position="108"/>
        <end position="128"/>
    </location>
</feature>
<dbReference type="AlphaFoldDB" id="A0A388LKW9"/>
<dbReference type="PANTHER" id="PTHR11730:SF6">
    <property type="entry name" value="AMMONIUM TRANSPORTER"/>
    <property type="match status" value="1"/>
</dbReference>
<keyword evidence="7 8" id="KW-0924">Ammonia transport</keyword>
<dbReference type="Gramene" id="GBG82872">
    <property type="protein sequence ID" value="GBG82872"/>
    <property type="gene ID" value="CBR_g36398"/>
</dbReference>
<sequence>MQAGFAVLCAGSVNRTHALTIMLYNVMDAAVGAIAYYLFGYAFAYGGPPHNGFIGTRNFAMHNFHHPTLENGNPVNPTSRWLHQWAFAGVAAGITSGSIAERTQVTGYLVYVSFLTGFVYPVVSHWVWAPSGWISPFKINPFLGVGMVDFAGSSVVHLTGGIAGFWGSWIEGERLAVKEKRERKQGKGLSLPEPEEQKNDTLLVLGTCLLWFSWYGFNPGSLTSIVPVANIAKDVVVARTAVTTTLSAATSAFTTLLARRAITGYWNVPDVCNGLLGGLAAVTAGCAVIEPWAAILIGMLAAWVLIGMNALAKQLLYDDPLEAFQLHAGCGLLGVTAAGLLAKKDYLMQVYPRWQGEYSGLFYGGGGRLLAAQLIGALCITLWTSLTMGVVFWALELFELLRISPDEERGGYDSAMRGKPDNPSTVAPDAVIAA</sequence>
<organism evidence="11 12">
    <name type="scientific">Chara braunii</name>
    <name type="common">Braun's stonewort</name>
    <dbReference type="NCBI Taxonomy" id="69332"/>
    <lineage>
        <taxon>Eukaryota</taxon>
        <taxon>Viridiplantae</taxon>
        <taxon>Streptophyta</taxon>
        <taxon>Charophyceae</taxon>
        <taxon>Charales</taxon>
        <taxon>Characeae</taxon>
        <taxon>Chara</taxon>
    </lineage>
</organism>
<keyword evidence="12" id="KW-1185">Reference proteome</keyword>
<dbReference type="PANTHER" id="PTHR11730">
    <property type="entry name" value="AMMONIUM TRANSPORTER"/>
    <property type="match status" value="1"/>
</dbReference>
<proteinExistence type="inferred from homology"/>
<dbReference type="GO" id="GO:0005886">
    <property type="term" value="C:plasma membrane"/>
    <property type="evidence" value="ECO:0007669"/>
    <property type="project" value="UniProtKB-SubCell"/>
</dbReference>
<evidence type="ECO:0000256" key="8">
    <source>
        <dbReference type="RuleBase" id="RU362002"/>
    </source>
</evidence>
<dbReference type="NCBIfam" id="TIGR00836">
    <property type="entry name" value="amt"/>
    <property type="match status" value="1"/>
</dbReference>
<dbReference type="InterPro" id="IPR029020">
    <property type="entry name" value="Ammonium/urea_transptr"/>
</dbReference>
<feature type="compositionally biased region" description="Basic and acidic residues" evidence="9">
    <location>
        <begin position="411"/>
        <end position="420"/>
    </location>
</feature>
<reference evidence="11 12" key="1">
    <citation type="journal article" date="2018" name="Cell">
        <title>The Chara Genome: Secondary Complexity and Implications for Plant Terrestrialization.</title>
        <authorList>
            <person name="Nishiyama T."/>
            <person name="Sakayama H."/>
            <person name="Vries J.D."/>
            <person name="Buschmann H."/>
            <person name="Saint-Marcoux D."/>
            <person name="Ullrich K.K."/>
            <person name="Haas F.B."/>
            <person name="Vanderstraeten L."/>
            <person name="Becker D."/>
            <person name="Lang D."/>
            <person name="Vosolsobe S."/>
            <person name="Rombauts S."/>
            <person name="Wilhelmsson P.K.I."/>
            <person name="Janitza P."/>
            <person name="Kern R."/>
            <person name="Heyl A."/>
            <person name="Rumpler F."/>
            <person name="Villalobos L.I.A.C."/>
            <person name="Clay J.M."/>
            <person name="Skokan R."/>
            <person name="Toyoda A."/>
            <person name="Suzuki Y."/>
            <person name="Kagoshima H."/>
            <person name="Schijlen E."/>
            <person name="Tajeshwar N."/>
            <person name="Catarino B."/>
            <person name="Hetherington A.J."/>
            <person name="Saltykova A."/>
            <person name="Bonnot C."/>
            <person name="Breuninger H."/>
            <person name="Symeonidi A."/>
            <person name="Radhakrishnan G.V."/>
            <person name="Van Nieuwerburgh F."/>
            <person name="Deforce D."/>
            <person name="Chang C."/>
            <person name="Karol K.G."/>
            <person name="Hedrich R."/>
            <person name="Ulvskov P."/>
            <person name="Glockner G."/>
            <person name="Delwiche C.F."/>
            <person name="Petrasek J."/>
            <person name="Van de Peer Y."/>
            <person name="Friml J."/>
            <person name="Beilby M."/>
            <person name="Dolan L."/>
            <person name="Kohara Y."/>
            <person name="Sugano S."/>
            <person name="Fujiyama A."/>
            <person name="Delaux P.-M."/>
            <person name="Quint M."/>
            <person name="TheiBen G."/>
            <person name="Hagemann M."/>
            <person name="Harholt J."/>
            <person name="Dunand C."/>
            <person name="Zachgo S."/>
            <person name="Langdale J."/>
            <person name="Maumus F."/>
            <person name="Straeten D.V.D."/>
            <person name="Gould S.B."/>
            <person name="Rensing S.A."/>
        </authorList>
    </citation>
    <scope>NUCLEOTIDE SEQUENCE [LARGE SCALE GENOMIC DNA]</scope>
    <source>
        <strain evidence="11 12">S276</strain>
    </source>
</reference>
<comment type="caution">
    <text evidence="8">Lacks conserved residue(s) required for the propagation of feature annotation.</text>
</comment>
<dbReference type="InterPro" id="IPR001905">
    <property type="entry name" value="Ammonium_transpt"/>
</dbReference>
<comment type="subcellular location">
    <subcellularLocation>
        <location evidence="8">Cell membrane</location>
        <topology evidence="8">Multi-pass membrane protein</topology>
    </subcellularLocation>
    <subcellularLocation>
        <location evidence="1">Membrane</location>
        <topology evidence="1">Multi-pass membrane protein</topology>
    </subcellularLocation>
</comment>
<dbReference type="GO" id="GO:0097272">
    <property type="term" value="P:ammonium homeostasis"/>
    <property type="evidence" value="ECO:0007669"/>
    <property type="project" value="TreeGrafter"/>
</dbReference>
<accession>A0A388LKW9</accession>
<dbReference type="Gene3D" id="1.10.3430.10">
    <property type="entry name" value="Ammonium transporter AmtB like domains"/>
    <property type="match status" value="1"/>
</dbReference>
<evidence type="ECO:0000313" key="11">
    <source>
        <dbReference type="EMBL" id="GBG82872.1"/>
    </source>
</evidence>
<evidence type="ECO:0000256" key="9">
    <source>
        <dbReference type="SAM" id="MobiDB-lite"/>
    </source>
</evidence>
<evidence type="ECO:0000256" key="4">
    <source>
        <dbReference type="ARBA" id="ARBA00022692"/>
    </source>
</evidence>
<evidence type="ECO:0000256" key="2">
    <source>
        <dbReference type="ARBA" id="ARBA00005887"/>
    </source>
</evidence>
<protein>
    <recommendedName>
        <fullName evidence="8">Ammonium transporter</fullName>
    </recommendedName>
</protein>
<comment type="caution">
    <text evidence="11">The sequence shown here is derived from an EMBL/GenBank/DDBJ whole genome shotgun (WGS) entry which is preliminary data.</text>
</comment>
<dbReference type="GO" id="GO:0008519">
    <property type="term" value="F:ammonium channel activity"/>
    <property type="evidence" value="ECO:0007669"/>
    <property type="project" value="InterPro"/>
</dbReference>
<feature type="domain" description="Ammonium transporter AmtB-like" evidence="10">
    <location>
        <begin position="1"/>
        <end position="416"/>
    </location>
</feature>
<keyword evidence="5 8" id="KW-1133">Transmembrane helix</keyword>
<evidence type="ECO:0000256" key="5">
    <source>
        <dbReference type="ARBA" id="ARBA00022989"/>
    </source>
</evidence>
<evidence type="ECO:0000256" key="3">
    <source>
        <dbReference type="ARBA" id="ARBA00022448"/>
    </source>
</evidence>
<dbReference type="InterPro" id="IPR024041">
    <property type="entry name" value="NH4_transpt_AmtB-like_dom"/>
</dbReference>
<feature type="region of interest" description="Disordered" evidence="9">
    <location>
        <begin position="411"/>
        <end position="434"/>
    </location>
</feature>
<evidence type="ECO:0000256" key="7">
    <source>
        <dbReference type="ARBA" id="ARBA00023177"/>
    </source>
</evidence>
<evidence type="ECO:0000259" key="10">
    <source>
        <dbReference type="Pfam" id="PF00909"/>
    </source>
</evidence>
<keyword evidence="3 8" id="KW-0813">Transport</keyword>
<feature type="transmembrane region" description="Helical" evidence="8">
    <location>
        <begin position="28"/>
        <end position="47"/>
    </location>
</feature>
<dbReference type="PROSITE" id="PS01219">
    <property type="entry name" value="AMMONIUM_TRANSP"/>
    <property type="match status" value="1"/>
</dbReference>
<feature type="transmembrane region" description="Helical" evidence="8">
    <location>
        <begin position="148"/>
        <end position="170"/>
    </location>
</feature>
<evidence type="ECO:0000256" key="6">
    <source>
        <dbReference type="ARBA" id="ARBA00023136"/>
    </source>
</evidence>